<evidence type="ECO:0000256" key="5">
    <source>
        <dbReference type="ARBA" id="ARBA00023242"/>
    </source>
</evidence>
<keyword evidence="2" id="KW-0698">rRNA processing</keyword>
<dbReference type="GO" id="GO:0006364">
    <property type="term" value="P:rRNA processing"/>
    <property type="evidence" value="ECO:0007669"/>
    <property type="project" value="UniProtKB-KW"/>
</dbReference>
<feature type="domain" description="S1 motif" evidence="8">
    <location>
        <begin position="1482"/>
        <end position="1552"/>
    </location>
</feature>
<feature type="domain" description="S1 motif" evidence="8">
    <location>
        <begin position="138"/>
        <end position="236"/>
    </location>
</feature>
<dbReference type="FunFam" id="2.40.50.140:FF:000103">
    <property type="entry name" value="protein RRP5 homolog"/>
    <property type="match status" value="3"/>
</dbReference>
<feature type="repeat" description="TPR" evidence="6">
    <location>
        <begin position="1845"/>
        <end position="1878"/>
    </location>
</feature>
<accession>A0A507CE32</accession>
<proteinExistence type="predicted"/>
<evidence type="ECO:0000256" key="7">
    <source>
        <dbReference type="SAM" id="MobiDB-lite"/>
    </source>
</evidence>
<protein>
    <recommendedName>
        <fullName evidence="8">S1 motif domain-containing protein</fullName>
    </recommendedName>
</protein>
<dbReference type="Gene3D" id="2.40.50.140">
    <property type="entry name" value="Nucleic acid-binding proteins"/>
    <property type="match status" value="13"/>
</dbReference>
<dbReference type="EMBL" id="QEAO01000002">
    <property type="protein sequence ID" value="TPX37608.1"/>
    <property type="molecule type" value="Genomic_DNA"/>
</dbReference>
<dbReference type="InterPro" id="IPR011990">
    <property type="entry name" value="TPR-like_helical_dom_sf"/>
</dbReference>
<dbReference type="PROSITE" id="PS50126">
    <property type="entry name" value="S1"/>
    <property type="match status" value="14"/>
</dbReference>
<feature type="region of interest" description="Disordered" evidence="7">
    <location>
        <begin position="1"/>
        <end position="44"/>
    </location>
</feature>
<evidence type="ECO:0000259" key="8">
    <source>
        <dbReference type="PROSITE" id="PS50126"/>
    </source>
</evidence>
<feature type="compositionally biased region" description="Polar residues" evidence="7">
    <location>
        <begin position="1058"/>
        <end position="1072"/>
    </location>
</feature>
<dbReference type="SMART" id="SM00316">
    <property type="entry name" value="S1"/>
    <property type="match status" value="14"/>
</dbReference>
<dbReference type="Pfam" id="PF24682">
    <property type="entry name" value="OB_RRP5"/>
    <property type="match status" value="1"/>
</dbReference>
<sequence length="1988" mass="219421">MPPRKRKIEEEAPTSVSTTPTAASSTSPTKSYKKKKAVPPVPAQAPLPIAQSVVEDFPRGGALPLSALEFREVADRASKDVLFDQSASANSANTNSKKRSKQQLVDDARAAKKAKSAVPSEDKPKSTDVLTFKRLNVNMCLLGVIREINDLDLVLSLPDQLTGFVSITEISKVVTAAVESAAAVGDDEENDADLIPKLSTMFVVGQLMPCCIVALETTEPSKEHPKGRRRIELSLMPERVNARVSPSDIREGMTLSATVTSQEDHGYALSFGIEGVTGFLNNKHLGGHDALKAGDLVYSSVLTTNEARRVASVTLEASIVPSSQIKMAETMLLESLVPGLLVSAKVRNVTMNGLVLSFFGIFEGTVDMFHTGKRLVSLEDDLHKFFKVDQKVRARILFVDYERKRVGLTLRPTLVSWTRPESPASLDIGTIVEEMTVTRVDQDVGILLDCPGVEGAYCHLSRLSDTFVEKIDKKFRAKTQHRARVIGMDFCDGLIQVSLQPTVLAQTFYRHEDLKPGMIVKGRVLKLESYGMIVGLTDTIRGLCPRSHLSDVALSHPELKFKIDGAVKCRVLTVNPKAKKLTLTHKKSLLNSTLPIIESYNVLPGTLADGVITAVKDFGCIVSFYNDVKALAPISELSDAFSNRAADHFTMGQVVRCRVLTVNQQEEKMRVTLKPSAILRPDRPMDVNLVSIVSGTVLSVESSEAIIELSPSSLHGILTKSHITDFESNETPLFAILKSGMQMPELVVLSVDASRGRVYVTRKPLLIHAARQAASAGSLSSVENVNSGNLLPGFVKSLQSNACYIHFLGGLYGVARIHNLSDQYVSDISQHVRVGKSLLTLVTDVDTANNRLTVSTKSSQIQSHAQIKEYELVYLRSLFEEMDVLAMRSFEACDNLPSIRIGGLVKGYIKQKLPFGYTVDLADGVSGVLTFENADKRVLKVGEEVTGTVLDFDPAKNIADMTLTGLAEEDESDMLIQAFEKQRLLEAKIEMVKENYLIVTVMKHVIGFVATKTHSATMTSIFDKHRVGQTLKVSIGQVGNLESTQFASRRLLLVAPPQKQQENPTTTKSSKGQLGDRILKEPIDATKTSLDDFSVGVRVAGKIKAIKDAQMNVTLGANLFGRIHITELADEIAQLDDPKRPFKKYHLGQIVQTRVVGYHDAKTHRFLPVTHRVNGIKTVIELSLRPSLVDNVSEKVDVDVMPTSDSIPVGSVVTGFVKTVSDGGVYVLISPSIMGRIAPLELSDNVSVIEKPALHFSVGMAVKCRVLRKDIGKNSLDLSIRAVESPLDVATMKPGQVVTGRIGQISPATGYQIQLGQNIVGRVYLTDIADTYSRKTLKAYKVGQIVRCCVIDIDAAQRRLDLSLRPSRLAVVPEQDEDYNVEVQSIDDIKQDTVVSGFIKNISENGCFVAISHKLVARVKISGLSDAFVKDWKALYSIGQLVKGRILSVNSATGQIEMTLKASIVDGTAPAKALSLSDLVKGQKLRGTVKAIKPYGIFVSLGDGRLSGLCHISQVSDTPIKEVGTLYSVGDAVKVIVLEVDEPKKRLSLGLKPSYFDADDMSEVDDDDETLVEQVYESDDEEEQPAIDDDEEVDEAQEDGDSDAEMDDGEEDSEVDDDAKEEEEDSAPSNKSNPLAAQLSNIGELEIDTSFSWLMPTNEYGRQGANQSKPIVSADANSDDEDEDILSSSSKKASKKKTRDLKEREEAISKQEKLLMDVDRQPESVDDYERLLLGTPNASVLWIQYMAFVLQLAEIEKARQIAERALKVINFREEQEKMNVWVAYLNLENKFGSQESLVRVFDRAATVNDPKTMYLQMVRIYERSDKNDLTEELYTTILKRFKESSKCWTSAGLFYLKNGRAEDARRLLQRSLLSLPKHKHIKTISKFAQMEFKHGEPERGRTIFEGIVTNYPKRVDLWSVFLDMEIRVGDVAIIRRLFERVIQLKVSSKKIKYFYKRYLQFEKTHGTASDVEHVKASAKAYVDRISEK</sequence>
<feature type="domain" description="S1 motif" evidence="8">
    <location>
        <begin position="429"/>
        <end position="500"/>
    </location>
</feature>
<dbReference type="SMART" id="SM00386">
    <property type="entry name" value="HAT"/>
    <property type="match status" value="6"/>
</dbReference>
<feature type="domain" description="S1 motif" evidence="8">
    <location>
        <begin position="252"/>
        <end position="316"/>
    </location>
</feature>
<feature type="domain" description="S1 motif" evidence="8">
    <location>
        <begin position="690"/>
        <end position="763"/>
    </location>
</feature>
<dbReference type="Pfam" id="PF23459">
    <property type="entry name" value="S1_RRP5"/>
    <property type="match status" value="4"/>
</dbReference>
<dbReference type="CDD" id="cd00164">
    <property type="entry name" value="S1_like"/>
    <property type="match status" value="1"/>
</dbReference>
<evidence type="ECO:0000256" key="2">
    <source>
        <dbReference type="ARBA" id="ARBA00022552"/>
    </source>
</evidence>
<comment type="caution">
    <text evidence="9">The sequence shown here is derived from an EMBL/GenBank/DDBJ whole genome shotgun (WGS) entry which is preliminary data.</text>
</comment>
<feature type="domain" description="S1 motif" evidence="8">
    <location>
        <begin position="1392"/>
        <end position="1461"/>
    </location>
</feature>
<feature type="domain" description="S1 motif" evidence="8">
    <location>
        <begin position="1210"/>
        <end position="1281"/>
    </location>
</feature>
<reference evidence="9 10" key="1">
    <citation type="journal article" date="2019" name="Sci. Rep.">
        <title>Comparative genomics of chytrid fungi reveal insights into the obligate biotrophic and pathogenic lifestyle of Synchytrium endobioticum.</title>
        <authorList>
            <person name="van de Vossenberg B.T.L.H."/>
            <person name="Warris S."/>
            <person name="Nguyen H.D.T."/>
            <person name="van Gent-Pelzer M.P.E."/>
            <person name="Joly D.L."/>
            <person name="van de Geest H.C."/>
            <person name="Bonants P.J.M."/>
            <person name="Smith D.S."/>
            <person name="Levesque C.A."/>
            <person name="van der Lee T.A.J."/>
        </authorList>
    </citation>
    <scope>NUCLEOTIDE SEQUENCE [LARGE SCALE GENOMIC DNA]</scope>
    <source>
        <strain evidence="9 10">JEL517</strain>
    </source>
</reference>
<dbReference type="InterPro" id="IPR019734">
    <property type="entry name" value="TPR_rpt"/>
</dbReference>
<dbReference type="OrthoDB" id="412781at2759"/>
<keyword evidence="4" id="KW-0677">Repeat</keyword>
<dbReference type="InterPro" id="IPR048059">
    <property type="entry name" value="Rrp5_S1_rpt_hs1_sc1"/>
</dbReference>
<feature type="domain" description="S1 motif" evidence="8">
    <location>
        <begin position="517"/>
        <end position="586"/>
    </location>
</feature>
<dbReference type="STRING" id="1806994.A0A507CE32"/>
<feature type="domain" description="S1 motif" evidence="8">
    <location>
        <begin position="605"/>
        <end position="674"/>
    </location>
</feature>
<feature type="domain" description="S1 motif" evidence="8">
    <location>
        <begin position="902"/>
        <end position="964"/>
    </location>
</feature>
<dbReference type="PROSITE" id="PS50005">
    <property type="entry name" value="TPR"/>
    <property type="match status" value="1"/>
</dbReference>
<dbReference type="PANTHER" id="PTHR23270">
    <property type="entry name" value="PROGRAMMED CELL DEATH PROTEIN 11 PRE-RRNA PROCESSING PROTEIN RRP5"/>
    <property type="match status" value="1"/>
</dbReference>
<dbReference type="CDD" id="cd05693">
    <property type="entry name" value="S1_Rrp5_repeat_hs1_sc1"/>
    <property type="match status" value="1"/>
</dbReference>
<dbReference type="InterPro" id="IPR055430">
    <property type="entry name" value="HAT_Syf1_CNRKL1_C"/>
</dbReference>
<feature type="domain" description="S1 motif" evidence="8">
    <location>
        <begin position="1096"/>
        <end position="1185"/>
    </location>
</feature>
<dbReference type="GO" id="GO:0003723">
    <property type="term" value="F:RNA binding"/>
    <property type="evidence" value="ECO:0007669"/>
    <property type="project" value="TreeGrafter"/>
</dbReference>
<dbReference type="InterPro" id="IPR057300">
    <property type="entry name" value="OB_Rrp5"/>
</dbReference>
<feature type="domain" description="S1 motif" evidence="8">
    <location>
        <begin position="788"/>
        <end position="857"/>
    </location>
</feature>
<dbReference type="Pfam" id="PF24685">
    <property type="entry name" value="OB_RRP5_4th"/>
    <property type="match status" value="1"/>
</dbReference>
<keyword evidence="5" id="KW-0539">Nucleus</keyword>
<dbReference type="InterPro" id="IPR057301">
    <property type="entry name" value="Rrp5_OB_4th"/>
</dbReference>
<dbReference type="SUPFAM" id="SSF50249">
    <property type="entry name" value="Nucleic acid-binding proteins"/>
    <property type="match status" value="14"/>
</dbReference>
<dbReference type="FunFam" id="2.40.50.140:FF:000155">
    <property type="entry name" value="rRNA biogenesis protein RRP5"/>
    <property type="match status" value="1"/>
</dbReference>
<dbReference type="InterPro" id="IPR012340">
    <property type="entry name" value="NA-bd_OB-fold"/>
</dbReference>
<feature type="region of interest" description="Disordered" evidence="7">
    <location>
        <begin position="1576"/>
        <end position="1636"/>
    </location>
</feature>
<dbReference type="Pfam" id="PF23231">
    <property type="entry name" value="HAT_Syf1_CNRKL1_C"/>
    <property type="match status" value="1"/>
</dbReference>
<organism evidence="9 10">
    <name type="scientific">Synchytrium microbalum</name>
    <dbReference type="NCBI Taxonomy" id="1806994"/>
    <lineage>
        <taxon>Eukaryota</taxon>
        <taxon>Fungi</taxon>
        <taxon>Fungi incertae sedis</taxon>
        <taxon>Chytridiomycota</taxon>
        <taxon>Chytridiomycota incertae sedis</taxon>
        <taxon>Chytridiomycetes</taxon>
        <taxon>Synchytriales</taxon>
        <taxon>Synchytriaceae</taxon>
        <taxon>Synchytrium</taxon>
    </lineage>
</organism>
<dbReference type="Gene3D" id="1.25.40.10">
    <property type="entry name" value="Tetratricopeptide repeat domain"/>
    <property type="match status" value="1"/>
</dbReference>
<dbReference type="PANTHER" id="PTHR23270:SF10">
    <property type="entry name" value="PROTEIN RRP5 HOMOLOG"/>
    <property type="match status" value="1"/>
</dbReference>
<evidence type="ECO:0000256" key="1">
    <source>
        <dbReference type="ARBA" id="ARBA00004604"/>
    </source>
</evidence>
<dbReference type="InterPro" id="IPR003107">
    <property type="entry name" value="HAT"/>
</dbReference>
<evidence type="ECO:0000256" key="3">
    <source>
        <dbReference type="ARBA" id="ARBA00022553"/>
    </source>
</evidence>
<feature type="compositionally biased region" description="Acidic residues" evidence="7">
    <location>
        <begin position="1576"/>
        <end position="1626"/>
    </location>
</feature>
<keyword evidence="6" id="KW-0802">TPR repeat</keyword>
<dbReference type="CDD" id="cd05697">
    <property type="entry name" value="S1_Rrp5_repeat_hs5"/>
    <property type="match status" value="1"/>
</dbReference>
<dbReference type="Pfam" id="PF00575">
    <property type="entry name" value="S1"/>
    <property type="match status" value="1"/>
</dbReference>
<evidence type="ECO:0000256" key="6">
    <source>
        <dbReference type="PROSITE-ProRule" id="PRU00339"/>
    </source>
</evidence>
<feature type="compositionally biased region" description="Polar residues" evidence="7">
    <location>
        <begin position="1627"/>
        <end position="1636"/>
    </location>
</feature>
<dbReference type="GeneID" id="42001863"/>
<gene>
    <name evidence="9" type="ORF">SmJEL517_g00637</name>
</gene>
<dbReference type="InterPro" id="IPR045209">
    <property type="entry name" value="Rrp5"/>
</dbReference>
<dbReference type="SUPFAM" id="SSF48452">
    <property type="entry name" value="TPR-like"/>
    <property type="match status" value="2"/>
</dbReference>
<dbReference type="CDD" id="cd05702">
    <property type="entry name" value="S1_Rrp5_repeat_hs11_sc8"/>
    <property type="match status" value="1"/>
</dbReference>
<dbReference type="Proteomes" id="UP000319731">
    <property type="component" value="Unassembled WGS sequence"/>
</dbReference>
<dbReference type="InterPro" id="IPR003029">
    <property type="entry name" value="S1_domain"/>
</dbReference>
<feature type="domain" description="S1 motif" evidence="8">
    <location>
        <begin position="339"/>
        <end position="411"/>
    </location>
</feature>
<feature type="region of interest" description="Disordered" evidence="7">
    <location>
        <begin position="1661"/>
        <end position="1704"/>
    </location>
</feature>
<name>A0A507CE32_9FUNG</name>
<evidence type="ECO:0000256" key="4">
    <source>
        <dbReference type="ARBA" id="ARBA00022737"/>
    </source>
</evidence>
<feature type="region of interest" description="Disordered" evidence="7">
    <location>
        <begin position="1056"/>
        <end position="1076"/>
    </location>
</feature>
<dbReference type="FunFam" id="1.25.40.10:FF:000065">
    <property type="entry name" value="Programmed cell death 11"/>
    <property type="match status" value="1"/>
</dbReference>
<comment type="subcellular location">
    <subcellularLocation>
        <location evidence="1">Nucleus</location>
        <location evidence="1">Nucleolus</location>
    </subcellularLocation>
</comment>
<dbReference type="GO" id="GO:0032040">
    <property type="term" value="C:small-subunit processome"/>
    <property type="evidence" value="ECO:0007669"/>
    <property type="project" value="TreeGrafter"/>
</dbReference>
<evidence type="ECO:0000313" key="10">
    <source>
        <dbReference type="Proteomes" id="UP000319731"/>
    </source>
</evidence>
<feature type="domain" description="S1 motif" evidence="8">
    <location>
        <begin position="1295"/>
        <end position="1365"/>
    </location>
</feature>
<feature type="region of interest" description="Disordered" evidence="7">
    <location>
        <begin position="88"/>
        <end position="125"/>
    </location>
</feature>
<feature type="compositionally biased region" description="Low complexity" evidence="7">
    <location>
        <begin position="13"/>
        <end position="30"/>
    </location>
</feature>
<keyword evidence="10" id="KW-1185">Reference proteome</keyword>
<dbReference type="InterPro" id="IPR048058">
    <property type="entry name" value="Rrp5_S1_rpt_hs11_sc8"/>
</dbReference>
<keyword evidence="3" id="KW-0597">Phosphoprotein</keyword>
<dbReference type="InterPro" id="IPR057302">
    <property type="entry name" value="Rrp5_S1"/>
</dbReference>
<dbReference type="RefSeq" id="XP_031027519.1">
    <property type="nucleotide sequence ID" value="XM_031166566.1"/>
</dbReference>
<evidence type="ECO:0000313" key="9">
    <source>
        <dbReference type="EMBL" id="TPX37608.1"/>
    </source>
</evidence>